<feature type="domain" description="Putative Flp pilus-assembly TadG-like N-terminal" evidence="1">
    <location>
        <begin position="16"/>
        <end position="63"/>
    </location>
</feature>
<protein>
    <submittedName>
        <fullName evidence="2">Pilus assembly protein TadE</fullName>
    </submittedName>
</protein>
<proteinExistence type="predicted"/>
<evidence type="ECO:0000313" key="3">
    <source>
        <dbReference type="Proteomes" id="UP000433309"/>
    </source>
</evidence>
<keyword evidence="3" id="KW-1185">Reference proteome</keyword>
<reference evidence="2 3" key="1">
    <citation type="submission" date="2019-11" db="EMBL/GenBank/DDBJ databases">
        <title>Novel species isolated from a subtropical stream in China.</title>
        <authorList>
            <person name="Lu H."/>
        </authorList>
    </citation>
    <scope>NUCLEOTIDE SEQUENCE [LARGE SCALE GENOMIC DNA]</scope>
    <source>
        <strain evidence="2 3">FT80W</strain>
    </source>
</reference>
<accession>A0A6I2L4G9</accession>
<dbReference type="RefSeq" id="WP_154377996.1">
    <property type="nucleotide sequence ID" value="NZ_WKJK01000008.1"/>
</dbReference>
<gene>
    <name evidence="2" type="ORF">GJ699_16050</name>
</gene>
<organism evidence="2 3">
    <name type="scientific">Duganella guangzhouensis</name>
    <dbReference type="NCBI Taxonomy" id="2666084"/>
    <lineage>
        <taxon>Bacteria</taxon>
        <taxon>Pseudomonadati</taxon>
        <taxon>Pseudomonadota</taxon>
        <taxon>Betaproteobacteria</taxon>
        <taxon>Burkholderiales</taxon>
        <taxon>Oxalobacteraceae</taxon>
        <taxon>Telluria group</taxon>
        <taxon>Duganella</taxon>
    </lineage>
</organism>
<dbReference type="Pfam" id="PF13400">
    <property type="entry name" value="Tad"/>
    <property type="match status" value="1"/>
</dbReference>
<evidence type="ECO:0000313" key="2">
    <source>
        <dbReference type="EMBL" id="MRW91506.1"/>
    </source>
</evidence>
<sequence>MSLHPSYRYPSGAPRGAVALVFALMLFILLGFIAMALDLGCLYNRQAELRAVANTAALAAARQLNGSAAGVVNALAQAASAVAGARYQYRQQTISWSGAALSFSSASDGVWVDAASAQAAPEALFFVRVDTGALASDPGTVDGLFMRVLSAALASASVRAVAVAGRSTIDVAPLALCALSATPATARANPGPPANTELVEYGFRRGVAYDLMQLNPDGTTAENFVVDPFTPPGATGAAGNTAVSLVGPYVCTGQLAMPRVTGGALTVARPFPLASLYNQLNARFDQYSGALCSFVTAPPDTNIKSYVYSSAAPWMTVTPAAQGAQSSTSGGKLWTVADPLPAPTGNTAAMYGPLWAYARAVPYSSYVAGAAEPSAGYTPFATGDWATLYAPGLPVAKTTYPSGTLTPYKTSSGSFFLAPSSAHKGVAGRRVLNVPLLACPVSGGSATVLAVGKFLMTVPATASALYAEFGGVAAPATLGGGVELYR</sequence>
<evidence type="ECO:0000259" key="1">
    <source>
        <dbReference type="Pfam" id="PF13400"/>
    </source>
</evidence>
<dbReference type="InterPro" id="IPR028087">
    <property type="entry name" value="Tad_N"/>
</dbReference>
<dbReference type="Proteomes" id="UP000433309">
    <property type="component" value="Unassembled WGS sequence"/>
</dbReference>
<dbReference type="EMBL" id="WKJK01000008">
    <property type="protein sequence ID" value="MRW91506.1"/>
    <property type="molecule type" value="Genomic_DNA"/>
</dbReference>
<comment type="caution">
    <text evidence="2">The sequence shown here is derived from an EMBL/GenBank/DDBJ whole genome shotgun (WGS) entry which is preliminary data.</text>
</comment>
<name>A0A6I2L4G9_9BURK</name>
<dbReference type="AlphaFoldDB" id="A0A6I2L4G9"/>